<evidence type="ECO:0000256" key="1">
    <source>
        <dbReference type="SAM" id="MobiDB-lite"/>
    </source>
</evidence>
<feature type="compositionally biased region" description="Polar residues" evidence="1">
    <location>
        <begin position="294"/>
        <end position="309"/>
    </location>
</feature>
<protein>
    <submittedName>
        <fullName evidence="2">Uncharacterized protein</fullName>
    </submittedName>
</protein>
<feature type="compositionally biased region" description="Basic and acidic residues" evidence="1">
    <location>
        <begin position="154"/>
        <end position="171"/>
    </location>
</feature>
<sequence length="381" mass="42195">MAADLDESCLDLSEIDVNDVIRLQAVCRGWLVRRELREAQTEFQEIVTELDGGTVSVEWSGTLLPYPHVVKASKRKRWIKAKQDEQTSTPPEGNRFVSDSKVSVCVDRFSAGGEAVSKNTDVVGRQNSSQVQADQQVQTEETERRQDLPAGKLVSRDSDKNEEASCVKHDVYPVKESSQGAKTAIDFSHTLNTGSSDNIRKHSVESDRGWGDVRKDEGINGQSKQQQADNTVHRTAETAPPTKTSIELEVSGDKSGAEKSAGSSHYHAAESWTATPEPMSETSVKIKRVDSFHGDQTSVWDSSSSIAQDQHQDTRRPQHLQASAGKDRPKNMAAEDKLRTLSTDALLKQRQNAALELLWVQQAVISRKKYLKLKRQMEGAA</sequence>
<dbReference type="InterPro" id="IPR000048">
    <property type="entry name" value="IQ_motif_EF-hand-BS"/>
</dbReference>
<dbReference type="PANTHER" id="PTHR16049">
    <property type="entry name" value="IQ DOMAIN-CONTAINING PROTEIN C"/>
    <property type="match status" value="1"/>
</dbReference>
<reference evidence="2 3" key="1">
    <citation type="submission" date="2024-02" db="EMBL/GenBank/DDBJ databases">
        <title>Chromosome-scale genome assembly of the rough periwinkle Littorina saxatilis.</title>
        <authorList>
            <person name="De Jode A."/>
            <person name="Faria R."/>
            <person name="Formenti G."/>
            <person name="Sims Y."/>
            <person name="Smith T.P."/>
            <person name="Tracey A."/>
            <person name="Wood J.M.D."/>
            <person name="Zagrodzka Z.B."/>
            <person name="Johannesson K."/>
            <person name="Butlin R.K."/>
            <person name="Leder E.H."/>
        </authorList>
    </citation>
    <scope>NUCLEOTIDE SEQUENCE [LARGE SCALE GENOMIC DNA]</scope>
    <source>
        <strain evidence="2">Snail1</strain>
        <tissue evidence="2">Muscle</tissue>
    </source>
</reference>
<name>A0AAN9AQM8_9CAEN</name>
<organism evidence="2 3">
    <name type="scientific">Littorina saxatilis</name>
    <dbReference type="NCBI Taxonomy" id="31220"/>
    <lineage>
        <taxon>Eukaryota</taxon>
        <taxon>Metazoa</taxon>
        <taxon>Spiralia</taxon>
        <taxon>Lophotrochozoa</taxon>
        <taxon>Mollusca</taxon>
        <taxon>Gastropoda</taxon>
        <taxon>Caenogastropoda</taxon>
        <taxon>Littorinimorpha</taxon>
        <taxon>Littorinoidea</taxon>
        <taxon>Littorinidae</taxon>
        <taxon>Littorina</taxon>
    </lineage>
</organism>
<feature type="compositionally biased region" description="Basic and acidic residues" evidence="1">
    <location>
        <begin position="325"/>
        <end position="337"/>
    </location>
</feature>
<comment type="caution">
    <text evidence="2">The sequence shown here is derived from an EMBL/GenBank/DDBJ whole genome shotgun (WGS) entry which is preliminary data.</text>
</comment>
<feature type="compositionally biased region" description="Polar residues" evidence="1">
    <location>
        <begin position="117"/>
        <end position="134"/>
    </location>
</feature>
<dbReference type="AlphaFoldDB" id="A0AAN9AQM8"/>
<feature type="compositionally biased region" description="Basic and acidic residues" evidence="1">
    <location>
        <begin position="198"/>
        <end position="218"/>
    </location>
</feature>
<proteinExistence type="predicted"/>
<dbReference type="Pfam" id="PF00612">
    <property type="entry name" value="IQ"/>
    <property type="match status" value="1"/>
</dbReference>
<accession>A0AAN9AQM8</accession>
<feature type="region of interest" description="Disordered" evidence="1">
    <location>
        <begin position="117"/>
        <end position="171"/>
    </location>
</feature>
<dbReference type="PANTHER" id="PTHR16049:SF8">
    <property type="entry name" value="IQ DOMAIN-CONTAINING PROTEIN C"/>
    <property type="match status" value="1"/>
</dbReference>
<feature type="region of interest" description="Disordered" evidence="1">
    <location>
        <begin position="189"/>
        <end position="337"/>
    </location>
</feature>
<evidence type="ECO:0000313" key="2">
    <source>
        <dbReference type="EMBL" id="KAK7091301.1"/>
    </source>
</evidence>
<keyword evidence="3" id="KW-1185">Reference proteome</keyword>
<gene>
    <name evidence="2" type="ORF">V1264_009003</name>
</gene>
<feature type="compositionally biased region" description="Polar residues" evidence="1">
    <location>
        <begin position="220"/>
        <end position="230"/>
    </location>
</feature>
<dbReference type="InterPro" id="IPR042506">
    <property type="entry name" value="IQCC"/>
</dbReference>
<dbReference type="EMBL" id="JBAMIC010000022">
    <property type="protein sequence ID" value="KAK7091301.1"/>
    <property type="molecule type" value="Genomic_DNA"/>
</dbReference>
<dbReference type="PROSITE" id="PS50096">
    <property type="entry name" value="IQ"/>
    <property type="match status" value="1"/>
</dbReference>
<dbReference type="Proteomes" id="UP001374579">
    <property type="component" value="Unassembled WGS sequence"/>
</dbReference>
<evidence type="ECO:0000313" key="3">
    <source>
        <dbReference type="Proteomes" id="UP001374579"/>
    </source>
</evidence>